<keyword evidence="2" id="KW-1133">Transmembrane helix</keyword>
<evidence type="ECO:0000313" key="4">
    <source>
        <dbReference type="Proteomes" id="UP000053201"/>
    </source>
</evidence>
<name>A0A0L0HI15_SPIPD</name>
<dbReference type="eggNOG" id="ENOG502S80V">
    <property type="taxonomic scope" value="Eukaryota"/>
</dbReference>
<evidence type="ECO:0000256" key="2">
    <source>
        <dbReference type="SAM" id="Phobius"/>
    </source>
</evidence>
<gene>
    <name evidence="3" type="ORF">SPPG_03854</name>
</gene>
<dbReference type="AlphaFoldDB" id="A0A0L0HI15"/>
<dbReference type="EMBL" id="KQ257455">
    <property type="protein sequence ID" value="KND00738.1"/>
    <property type="molecule type" value="Genomic_DNA"/>
</dbReference>
<feature type="transmembrane region" description="Helical" evidence="2">
    <location>
        <begin position="12"/>
        <end position="31"/>
    </location>
</feature>
<evidence type="ECO:0000256" key="1">
    <source>
        <dbReference type="SAM" id="MobiDB-lite"/>
    </source>
</evidence>
<keyword evidence="4" id="KW-1185">Reference proteome</keyword>
<organism evidence="3 4">
    <name type="scientific">Spizellomyces punctatus (strain DAOM BR117)</name>
    <dbReference type="NCBI Taxonomy" id="645134"/>
    <lineage>
        <taxon>Eukaryota</taxon>
        <taxon>Fungi</taxon>
        <taxon>Fungi incertae sedis</taxon>
        <taxon>Chytridiomycota</taxon>
        <taxon>Chytridiomycota incertae sedis</taxon>
        <taxon>Chytridiomycetes</taxon>
        <taxon>Spizellomycetales</taxon>
        <taxon>Spizellomycetaceae</taxon>
        <taxon>Spizellomyces</taxon>
    </lineage>
</organism>
<keyword evidence="2" id="KW-0812">Transmembrane</keyword>
<accession>A0A0L0HI15</accession>
<feature type="region of interest" description="Disordered" evidence="1">
    <location>
        <begin position="267"/>
        <end position="316"/>
    </location>
</feature>
<dbReference type="VEuPathDB" id="FungiDB:SPPG_03854"/>
<feature type="compositionally biased region" description="Basic and acidic residues" evidence="1">
    <location>
        <begin position="305"/>
        <end position="316"/>
    </location>
</feature>
<feature type="transmembrane region" description="Helical" evidence="2">
    <location>
        <begin position="52"/>
        <end position="74"/>
    </location>
</feature>
<evidence type="ECO:0000313" key="3">
    <source>
        <dbReference type="EMBL" id="KND00738.1"/>
    </source>
</evidence>
<feature type="transmembrane region" description="Helical" evidence="2">
    <location>
        <begin position="80"/>
        <end position="104"/>
    </location>
</feature>
<feature type="transmembrane region" description="Helical" evidence="2">
    <location>
        <begin position="149"/>
        <end position="167"/>
    </location>
</feature>
<protein>
    <submittedName>
        <fullName evidence="3">Uncharacterized protein</fullName>
    </submittedName>
</protein>
<dbReference type="OrthoDB" id="26525at2759"/>
<feature type="transmembrane region" description="Helical" evidence="2">
    <location>
        <begin position="205"/>
        <end position="223"/>
    </location>
</feature>
<dbReference type="RefSeq" id="XP_016608777.1">
    <property type="nucleotide sequence ID" value="XM_016752101.1"/>
</dbReference>
<dbReference type="GeneID" id="27687339"/>
<reference evidence="3 4" key="1">
    <citation type="submission" date="2009-08" db="EMBL/GenBank/DDBJ databases">
        <title>The Genome Sequence of Spizellomyces punctatus strain DAOM BR117.</title>
        <authorList>
            <consortium name="The Broad Institute Genome Sequencing Platform"/>
            <person name="Russ C."/>
            <person name="Cuomo C."/>
            <person name="Shea T."/>
            <person name="Young S.K."/>
            <person name="Zeng Q."/>
            <person name="Koehrsen M."/>
            <person name="Haas B."/>
            <person name="Borodovsky M."/>
            <person name="Guigo R."/>
            <person name="Alvarado L."/>
            <person name="Berlin A."/>
            <person name="Bochicchio J."/>
            <person name="Borenstein D."/>
            <person name="Chapman S."/>
            <person name="Chen Z."/>
            <person name="Engels R."/>
            <person name="Freedman E."/>
            <person name="Gellesch M."/>
            <person name="Goldberg J."/>
            <person name="Griggs A."/>
            <person name="Gujja S."/>
            <person name="Heiman D."/>
            <person name="Hepburn T."/>
            <person name="Howarth C."/>
            <person name="Jen D."/>
            <person name="Larson L."/>
            <person name="Lewis B."/>
            <person name="Mehta T."/>
            <person name="Park D."/>
            <person name="Pearson M."/>
            <person name="Roberts A."/>
            <person name="Saif S."/>
            <person name="Shenoy N."/>
            <person name="Sisk P."/>
            <person name="Stolte C."/>
            <person name="Sykes S."/>
            <person name="Thomson T."/>
            <person name="Walk T."/>
            <person name="White J."/>
            <person name="Yandava C."/>
            <person name="Burger G."/>
            <person name="Gray M.W."/>
            <person name="Holland P.W.H."/>
            <person name="King N."/>
            <person name="Lang F.B.F."/>
            <person name="Roger A.J."/>
            <person name="Ruiz-Trillo I."/>
            <person name="Lander E."/>
            <person name="Nusbaum C."/>
        </authorList>
    </citation>
    <scope>NUCLEOTIDE SEQUENCE [LARGE SCALE GENOMIC DNA]</scope>
    <source>
        <strain evidence="3 4">DAOM BR117</strain>
    </source>
</reference>
<dbReference type="Proteomes" id="UP000053201">
    <property type="component" value="Unassembled WGS sequence"/>
</dbReference>
<sequence>MLIPVPQTDRQLFLAASYVLDMFVFYEYATTWKRPPPPMRRPHTEKTALSRWMLWIHIIGGFAELYGGLFALLLPRHWRSAYHFTQLTFLSAAIIQVPTSLFFVPSVAGVKTLMHPGYICVSAMHMYVAVSGLWQMYTGTAFPTDQLEATVAILHTYAWVRMFYWLLKYLVGDERKLLTTVIYTFSVTMAGLLTVSHVFGPKGNGLLVSGWVLWGAIGTKWLGVYRKEMEGMTGSTGRIIRAQTRRGSRRVSTLHISFPGPIRRERLRSKTSSVRHSPIDTVAPELPLPSPASSPTGIDSAVDVRPTKPFDEIPPS</sequence>
<feature type="transmembrane region" description="Helical" evidence="2">
    <location>
        <begin position="179"/>
        <end position="199"/>
    </location>
</feature>
<proteinExistence type="predicted"/>
<keyword evidence="2" id="KW-0472">Membrane</keyword>
<dbReference type="InParanoid" id="A0A0L0HI15"/>